<evidence type="ECO:0000256" key="1">
    <source>
        <dbReference type="SAM" id="MobiDB-lite"/>
    </source>
</evidence>
<dbReference type="SUPFAM" id="SSF51445">
    <property type="entry name" value="(Trans)glycosidases"/>
    <property type="match status" value="1"/>
</dbReference>
<dbReference type="SUPFAM" id="SSF81606">
    <property type="entry name" value="PP2C-like"/>
    <property type="match status" value="1"/>
</dbReference>
<dbReference type="InterPro" id="IPR017853">
    <property type="entry name" value="GH"/>
</dbReference>
<sequence>MQGRRPKQEDRHVKIPDLTKAAKLGANGAMYRFLVARFLVAIASHDFWPHYGGRREVTSLDGEWLFGFNASKDLDVLQDFDTTTPGLTPHGAAVPSSVDAVPPGILGRRGVAMYRRSFQQKGRARLQFMGCSFYCRVFVDGKEVGEHRAGGFVPWWLDLESPSPSEITRELFVLADNRFNRTTAPLHTGGDFWHYGGLVRSVLLHDLPDDPREAWVWRAHVIPKASEYSKGYPSGQVDINVTLTSNFSGPISCGIAFDDFKEEIFNVTAKDGKFSIQAIDVPRPRTWSNVDPQLTTVTVKTFGASVTERFGMRIWGVDDGHVTLNGEKIKLHGWNHHTQWLDTGASPTDEQLDTDMALLKEGRANFVRGAHYPQDQRWLDRLDMAGFAMWEETLGPGVSVEDMQDWSHFMKYQLQQVEEMLEASMNHPSIMVWAWFNEGPSNHQEACPAYAACARIAGRDPTRLLSWASNKQQDDKCLEYATAVSFNGYPAWYSDQHQLDAPARFWNQNVAWVRDHYPHKPFFISETGAGGLFEWDKNTTDAYWTLKYQQEVIDRDVDVALGNENVSGLTLWHFFDFKGNDGAQACGVVDAYRRKKPSFALKMPIDHLPQPCAFFSVYDGHQGHQCSEFVAKGFHVKLLKRLSADTDSAKWTEERICSTLKEICEELDSEFLQKFRTSPDGTTLVVALVVGTKLYTAWVGDSRLVLCQRSQMQQLLSVAATKDHRPGLEAEAKRVKDAGGIVLDFGMGVYRVAHDGYKAAELLWTTPKSPQKREKMREIRRQQALGMGFAGKEPVALAVSRAIGDRDFKAVTGKALLIAQPDVKCVQLDRTHMSMALMCDGISDVMRDEEICAELEMRRPGPPDPVKRCRIACGALVQEAYKRGSEDNLTVIFVRFQWEGSPPQAPLPSSHPFAKAMAEAASKGKTAAAASKKRRQEAAASVKRQKVDAYESGSTRFHGKVMRQCDMAGLDFFENGFENKGLWPCDVQGVLSPNKTGRKKPD</sequence>
<feature type="domain" description="PPM-type phosphatase" evidence="2">
    <location>
        <begin position="585"/>
        <end position="896"/>
    </location>
</feature>
<dbReference type="AlphaFoldDB" id="A0A9P1FR82"/>
<organism evidence="3">
    <name type="scientific">Cladocopium goreaui</name>
    <dbReference type="NCBI Taxonomy" id="2562237"/>
    <lineage>
        <taxon>Eukaryota</taxon>
        <taxon>Sar</taxon>
        <taxon>Alveolata</taxon>
        <taxon>Dinophyceae</taxon>
        <taxon>Suessiales</taxon>
        <taxon>Symbiodiniaceae</taxon>
        <taxon>Cladocopium</taxon>
    </lineage>
</organism>
<evidence type="ECO:0000313" key="6">
    <source>
        <dbReference type="Proteomes" id="UP001152797"/>
    </source>
</evidence>
<gene>
    <name evidence="3" type="ORF">C1SCF055_LOCUS11418</name>
</gene>
<evidence type="ECO:0000313" key="5">
    <source>
        <dbReference type="EMBL" id="CAL4771152.1"/>
    </source>
</evidence>
<dbReference type="InterPro" id="IPR006101">
    <property type="entry name" value="Glyco_hydro_2"/>
</dbReference>
<accession>A0A9P1FR82</accession>
<dbReference type="PANTHER" id="PTHR42732">
    <property type="entry name" value="BETA-GALACTOSIDASE"/>
    <property type="match status" value="1"/>
</dbReference>
<dbReference type="Pfam" id="PF02836">
    <property type="entry name" value="Glyco_hydro_2_C"/>
    <property type="match status" value="1"/>
</dbReference>
<dbReference type="PRINTS" id="PR00132">
    <property type="entry name" value="GLHYDRLASE2"/>
</dbReference>
<reference evidence="3" key="1">
    <citation type="submission" date="2022-10" db="EMBL/GenBank/DDBJ databases">
        <authorList>
            <person name="Chen Y."/>
            <person name="Dougan E. K."/>
            <person name="Chan C."/>
            <person name="Rhodes N."/>
            <person name="Thang M."/>
        </authorList>
    </citation>
    <scope>NUCLEOTIDE SEQUENCE</scope>
</reference>
<protein>
    <submittedName>
        <fullName evidence="5">Probable protein phosphatase 2C 10 (OsPP2C10)</fullName>
    </submittedName>
</protein>
<dbReference type="Pfam" id="PF00481">
    <property type="entry name" value="PP2C"/>
    <property type="match status" value="2"/>
</dbReference>
<dbReference type="Gene3D" id="3.60.40.10">
    <property type="entry name" value="PPM-type phosphatase domain"/>
    <property type="match status" value="1"/>
</dbReference>
<evidence type="ECO:0000313" key="4">
    <source>
        <dbReference type="EMBL" id="CAL1137215.1"/>
    </source>
</evidence>
<dbReference type="Gene3D" id="3.20.20.80">
    <property type="entry name" value="Glycosidases"/>
    <property type="match status" value="1"/>
</dbReference>
<dbReference type="Proteomes" id="UP001152797">
    <property type="component" value="Unassembled WGS sequence"/>
</dbReference>
<dbReference type="InterPro" id="IPR051913">
    <property type="entry name" value="GH2_Domain-Containing"/>
</dbReference>
<dbReference type="PANTHER" id="PTHR42732:SF1">
    <property type="entry name" value="BETA-MANNOSIDASE"/>
    <property type="match status" value="1"/>
</dbReference>
<dbReference type="InterPro" id="IPR006103">
    <property type="entry name" value="Glyco_hydro_2_cat"/>
</dbReference>
<name>A0A9P1FR82_9DINO</name>
<dbReference type="GO" id="GO:0005975">
    <property type="term" value="P:carbohydrate metabolic process"/>
    <property type="evidence" value="ECO:0007669"/>
    <property type="project" value="InterPro"/>
</dbReference>
<dbReference type="OrthoDB" id="10264738at2759"/>
<dbReference type="InterPro" id="IPR001932">
    <property type="entry name" value="PPM-type_phosphatase-like_dom"/>
</dbReference>
<evidence type="ECO:0000313" key="3">
    <source>
        <dbReference type="EMBL" id="CAI3983840.1"/>
    </source>
</evidence>
<dbReference type="PROSITE" id="PS51746">
    <property type="entry name" value="PPM_2"/>
    <property type="match status" value="1"/>
</dbReference>
<comment type="caution">
    <text evidence="3">The sequence shown here is derived from an EMBL/GenBank/DDBJ whole genome shotgun (WGS) entry which is preliminary data.</text>
</comment>
<keyword evidence="6" id="KW-1185">Reference proteome</keyword>
<dbReference type="GO" id="GO:0004553">
    <property type="term" value="F:hydrolase activity, hydrolyzing O-glycosyl compounds"/>
    <property type="evidence" value="ECO:0007669"/>
    <property type="project" value="InterPro"/>
</dbReference>
<dbReference type="SMART" id="SM00332">
    <property type="entry name" value="PP2Cc"/>
    <property type="match status" value="1"/>
</dbReference>
<dbReference type="CDD" id="cd00143">
    <property type="entry name" value="PP2Cc"/>
    <property type="match status" value="1"/>
</dbReference>
<dbReference type="Gene3D" id="2.60.120.260">
    <property type="entry name" value="Galactose-binding domain-like"/>
    <property type="match status" value="1"/>
</dbReference>
<dbReference type="EMBL" id="CAMXCT010000839">
    <property type="protein sequence ID" value="CAI3983840.1"/>
    <property type="molecule type" value="Genomic_DNA"/>
</dbReference>
<dbReference type="InterPro" id="IPR036457">
    <property type="entry name" value="PPM-type-like_dom_sf"/>
</dbReference>
<evidence type="ECO:0000259" key="2">
    <source>
        <dbReference type="PROSITE" id="PS51746"/>
    </source>
</evidence>
<feature type="region of interest" description="Disordered" evidence="1">
    <location>
        <begin position="924"/>
        <end position="945"/>
    </location>
</feature>
<proteinExistence type="predicted"/>
<reference evidence="4" key="2">
    <citation type="submission" date="2024-04" db="EMBL/GenBank/DDBJ databases">
        <authorList>
            <person name="Chen Y."/>
            <person name="Shah S."/>
            <person name="Dougan E. K."/>
            <person name="Thang M."/>
            <person name="Chan C."/>
        </authorList>
    </citation>
    <scope>NUCLEOTIDE SEQUENCE [LARGE SCALE GENOMIC DNA]</scope>
</reference>
<dbReference type="EMBL" id="CAMXCT020000839">
    <property type="protein sequence ID" value="CAL1137215.1"/>
    <property type="molecule type" value="Genomic_DNA"/>
</dbReference>
<dbReference type="EMBL" id="CAMXCT030000839">
    <property type="protein sequence ID" value="CAL4771152.1"/>
    <property type="molecule type" value="Genomic_DNA"/>
</dbReference>
<dbReference type="InterPro" id="IPR008979">
    <property type="entry name" value="Galactose-bd-like_sf"/>
</dbReference>
<dbReference type="SUPFAM" id="SSF49785">
    <property type="entry name" value="Galactose-binding domain-like"/>
    <property type="match status" value="1"/>
</dbReference>